<dbReference type="PANTHER" id="PTHR46050">
    <property type="entry name" value="TPR REPEAT-CONTAINING THIOREDOXIN"/>
    <property type="match status" value="1"/>
</dbReference>
<feature type="compositionally biased region" description="Basic and acidic residues" evidence="4">
    <location>
        <begin position="25"/>
        <end position="45"/>
    </location>
</feature>
<dbReference type="InterPro" id="IPR019734">
    <property type="entry name" value="TPR_rpt"/>
</dbReference>
<dbReference type="Gene3D" id="3.40.30.10">
    <property type="entry name" value="Glutaredoxin"/>
    <property type="match status" value="1"/>
</dbReference>
<dbReference type="InterPro" id="IPR011990">
    <property type="entry name" value="TPR-like_helical_dom_sf"/>
</dbReference>
<dbReference type="InterPro" id="IPR036249">
    <property type="entry name" value="Thioredoxin-like_sf"/>
</dbReference>
<evidence type="ECO:0000256" key="4">
    <source>
        <dbReference type="SAM" id="MobiDB-lite"/>
    </source>
</evidence>
<dbReference type="AlphaFoldDB" id="A0A9N7MW68"/>
<reference evidence="6" key="1">
    <citation type="submission" date="2019-12" db="EMBL/GenBank/DDBJ databases">
        <authorList>
            <person name="Scholes J."/>
        </authorList>
    </citation>
    <scope>NUCLEOTIDE SEQUENCE</scope>
</reference>
<dbReference type="FunFam" id="3.40.30.10:FF:000211">
    <property type="entry name" value="TPR repeat-containing thioredoxin TTL4"/>
    <property type="match status" value="1"/>
</dbReference>
<dbReference type="SUPFAM" id="SSF52833">
    <property type="entry name" value="Thioredoxin-like"/>
    <property type="match status" value="1"/>
</dbReference>
<dbReference type="GO" id="GO:0005737">
    <property type="term" value="C:cytoplasm"/>
    <property type="evidence" value="ECO:0007669"/>
    <property type="project" value="TreeGrafter"/>
</dbReference>
<organism evidence="6 7">
    <name type="scientific">Striga hermonthica</name>
    <name type="common">Purple witchweed</name>
    <name type="synonym">Buchnera hermonthica</name>
    <dbReference type="NCBI Taxonomy" id="68872"/>
    <lineage>
        <taxon>Eukaryota</taxon>
        <taxon>Viridiplantae</taxon>
        <taxon>Streptophyta</taxon>
        <taxon>Embryophyta</taxon>
        <taxon>Tracheophyta</taxon>
        <taxon>Spermatophyta</taxon>
        <taxon>Magnoliopsida</taxon>
        <taxon>eudicotyledons</taxon>
        <taxon>Gunneridae</taxon>
        <taxon>Pentapetalae</taxon>
        <taxon>asterids</taxon>
        <taxon>lamiids</taxon>
        <taxon>Lamiales</taxon>
        <taxon>Orobanchaceae</taxon>
        <taxon>Buchnereae</taxon>
        <taxon>Striga</taxon>
    </lineage>
</organism>
<dbReference type="EMBL" id="CACSLK010013932">
    <property type="protein sequence ID" value="CAA0816342.1"/>
    <property type="molecule type" value="Genomic_DNA"/>
</dbReference>
<comment type="caution">
    <text evidence="6">The sequence shown here is derived from an EMBL/GenBank/DDBJ whole genome shotgun (WGS) entry which is preliminary data.</text>
</comment>
<sequence length="626" mass="68523">MSSHSAKTMSEIAADALSDRFRNTLTVGEKDGVVSVDKPDFRELDLWSPETPLRTRSGGGLPASASAATTTATSSSSSSSGSVTDRASAVPNSHLPQRSGPNTNSHSGELSVESSPSSAIRNSRPGHTRSRSCGSHQLFFSGSGSVNSPPANVVPTGNICPSGRVLKTGMASRSTKPDVLAISISPANAAYHFNRAAALTGLRRLFEAVRAYEEAIRLEPGYVKAHHRLGSLFLSLGLVENARKHICFSGHQPDPVYFQKLQSVEKHLSRCADARRVGDWRSTLREIDAAIASGADASPQLCACRAEALLKLHQLDDAFSAMSNIPKFEPSTTHPPQRIFGMPFGAYILYVRTQVELSKGRFESALSAAEKAKEMDPHNVEISNLLNNVRLVSRARARGNDLFRSERFTEACLAYGEGLRLDPSNSVLYCNRAACWYKLGKLEKSLDDCNQALQIQPRYTKALLRRALSNSKLERWSEAVRDYEVLRRELPNDNEVAESLFHAQVALRKSRGEEVYNMKFGGEVESVSGPEQFRAAILSSGASLVFFKTGSNAQCIQISPFLDALCIRYPSVNFLKVNIEESQAIANAENVKIVPTFKIYRKGIRVKEMVCPSPEVLESSVRHYSI</sequence>
<evidence type="ECO:0000256" key="2">
    <source>
        <dbReference type="ARBA" id="ARBA00022803"/>
    </source>
</evidence>
<name>A0A9N7MW68_STRHE</name>
<feature type="region of interest" description="Disordered" evidence="4">
    <location>
        <begin position="25"/>
        <end position="135"/>
    </location>
</feature>
<gene>
    <name evidence="6" type="ORF">SHERM_16210</name>
</gene>
<feature type="compositionally biased region" description="Polar residues" evidence="4">
    <location>
        <begin position="90"/>
        <end position="104"/>
    </location>
</feature>
<accession>A0A9N7MW68</accession>
<dbReference type="InterPro" id="IPR013766">
    <property type="entry name" value="Thioredoxin_domain"/>
</dbReference>
<dbReference type="SUPFAM" id="SSF48452">
    <property type="entry name" value="TPR-like"/>
    <property type="match status" value="1"/>
</dbReference>
<evidence type="ECO:0000313" key="6">
    <source>
        <dbReference type="EMBL" id="CAA0816342.1"/>
    </source>
</evidence>
<dbReference type="Gene3D" id="1.25.40.10">
    <property type="entry name" value="Tetratricopeptide repeat domain"/>
    <property type="match status" value="1"/>
</dbReference>
<evidence type="ECO:0000313" key="7">
    <source>
        <dbReference type="Proteomes" id="UP001153555"/>
    </source>
</evidence>
<evidence type="ECO:0000256" key="1">
    <source>
        <dbReference type="ARBA" id="ARBA00022737"/>
    </source>
</evidence>
<keyword evidence="1" id="KW-0677">Repeat</keyword>
<proteinExistence type="predicted"/>
<feature type="repeat" description="TPR" evidence="3">
    <location>
        <begin position="346"/>
        <end position="379"/>
    </location>
</feature>
<dbReference type="InterPro" id="IPR044534">
    <property type="entry name" value="TTL1-4"/>
</dbReference>
<dbReference type="SMART" id="SM00028">
    <property type="entry name" value="TPR"/>
    <property type="match status" value="5"/>
</dbReference>
<feature type="compositionally biased region" description="Low complexity" evidence="4">
    <location>
        <begin position="63"/>
        <end position="89"/>
    </location>
</feature>
<feature type="compositionally biased region" description="Low complexity" evidence="4">
    <location>
        <begin position="105"/>
        <end position="118"/>
    </location>
</feature>
<dbReference type="OrthoDB" id="2121326at2759"/>
<dbReference type="Pfam" id="PF00085">
    <property type="entry name" value="Thioredoxin"/>
    <property type="match status" value="1"/>
</dbReference>
<feature type="domain" description="Thioredoxin" evidence="5">
    <location>
        <begin position="530"/>
        <end position="620"/>
    </location>
</feature>
<keyword evidence="2 3" id="KW-0802">TPR repeat</keyword>
<dbReference type="Proteomes" id="UP001153555">
    <property type="component" value="Unassembled WGS sequence"/>
</dbReference>
<dbReference type="CDD" id="cd02947">
    <property type="entry name" value="TRX_family"/>
    <property type="match status" value="1"/>
</dbReference>
<evidence type="ECO:0000256" key="3">
    <source>
        <dbReference type="PROSITE-ProRule" id="PRU00339"/>
    </source>
</evidence>
<dbReference type="Pfam" id="PF13432">
    <property type="entry name" value="TPR_16"/>
    <property type="match status" value="1"/>
</dbReference>
<keyword evidence="7" id="KW-1185">Reference proteome</keyword>
<evidence type="ECO:0000259" key="5">
    <source>
        <dbReference type="Pfam" id="PF00085"/>
    </source>
</evidence>
<dbReference type="PANTHER" id="PTHR46050:SF3">
    <property type="entry name" value="TPR REPEAT-CONTAINING THIOREDOXIN TTL1"/>
    <property type="match status" value="1"/>
</dbReference>
<feature type="repeat" description="TPR" evidence="3">
    <location>
        <begin position="426"/>
        <end position="459"/>
    </location>
</feature>
<dbReference type="Pfam" id="PF00515">
    <property type="entry name" value="TPR_1"/>
    <property type="match status" value="1"/>
</dbReference>
<dbReference type="GO" id="GO:0006950">
    <property type="term" value="P:response to stress"/>
    <property type="evidence" value="ECO:0007669"/>
    <property type="project" value="UniProtKB-ARBA"/>
</dbReference>
<protein>
    <submittedName>
        <fullName evidence="6">TPR repeat-containing thioredoxin TTL1</fullName>
    </submittedName>
</protein>
<dbReference type="PROSITE" id="PS50005">
    <property type="entry name" value="TPR"/>
    <property type="match status" value="2"/>
</dbReference>